<feature type="domain" description="NADPH-dependent FMN reductase-like" evidence="3">
    <location>
        <begin position="6"/>
        <end position="157"/>
    </location>
</feature>
<accession>A0A369WN18</accession>
<comment type="cofactor">
    <cofactor evidence="1">
        <name>FMN</name>
        <dbReference type="ChEBI" id="CHEBI:58210"/>
    </cofactor>
</comment>
<reference evidence="4 5" key="1">
    <citation type="submission" date="2018-07" db="EMBL/GenBank/DDBJ databases">
        <title>Motiliproteus coralliicola sp. nov., a bacterium isolated from Coral.</title>
        <authorList>
            <person name="Wang G."/>
        </authorList>
    </citation>
    <scope>NUCLEOTIDE SEQUENCE [LARGE SCALE GENOMIC DNA]</scope>
    <source>
        <strain evidence="4 5">C34</strain>
    </source>
</reference>
<keyword evidence="2" id="KW-0288">FMN</keyword>
<dbReference type="SUPFAM" id="SSF52218">
    <property type="entry name" value="Flavoproteins"/>
    <property type="match status" value="1"/>
</dbReference>
<evidence type="ECO:0000256" key="1">
    <source>
        <dbReference type="ARBA" id="ARBA00001917"/>
    </source>
</evidence>
<dbReference type="AlphaFoldDB" id="A0A369WN18"/>
<dbReference type="Pfam" id="PF03358">
    <property type="entry name" value="FMN_red"/>
    <property type="match status" value="1"/>
</dbReference>
<keyword evidence="5" id="KW-1185">Reference proteome</keyword>
<dbReference type="GO" id="GO:0005829">
    <property type="term" value="C:cytosol"/>
    <property type="evidence" value="ECO:0007669"/>
    <property type="project" value="TreeGrafter"/>
</dbReference>
<dbReference type="InterPro" id="IPR005025">
    <property type="entry name" value="FMN_Rdtase-like_dom"/>
</dbReference>
<dbReference type="OrthoDB" id="9812295at2"/>
<comment type="caution">
    <text evidence="4">The sequence shown here is derived from an EMBL/GenBank/DDBJ whole genome shotgun (WGS) entry which is preliminary data.</text>
</comment>
<dbReference type="PANTHER" id="PTHR30543:SF21">
    <property type="entry name" value="NAD(P)H-DEPENDENT FMN REDUCTASE LOT6"/>
    <property type="match status" value="1"/>
</dbReference>
<dbReference type="InterPro" id="IPR029039">
    <property type="entry name" value="Flavoprotein-like_sf"/>
</dbReference>
<protein>
    <submittedName>
        <fullName evidence="4">NADPH-dependent oxidoreductase</fullName>
    </submittedName>
</protein>
<keyword evidence="2" id="KW-0285">Flavoprotein</keyword>
<dbReference type="EMBL" id="QQOH01000002">
    <property type="protein sequence ID" value="RDE23077.1"/>
    <property type="molecule type" value="Genomic_DNA"/>
</dbReference>
<evidence type="ECO:0000313" key="4">
    <source>
        <dbReference type="EMBL" id="RDE23077.1"/>
    </source>
</evidence>
<dbReference type="GO" id="GO:0016491">
    <property type="term" value="F:oxidoreductase activity"/>
    <property type="evidence" value="ECO:0007669"/>
    <property type="project" value="InterPro"/>
</dbReference>
<dbReference type="InterPro" id="IPR050712">
    <property type="entry name" value="NAD(P)H-dep_reductase"/>
</dbReference>
<gene>
    <name evidence="4" type="ORF">DV711_10080</name>
</gene>
<organism evidence="4 5">
    <name type="scientific">Motiliproteus coralliicola</name>
    <dbReference type="NCBI Taxonomy" id="2283196"/>
    <lineage>
        <taxon>Bacteria</taxon>
        <taxon>Pseudomonadati</taxon>
        <taxon>Pseudomonadota</taxon>
        <taxon>Gammaproteobacteria</taxon>
        <taxon>Oceanospirillales</taxon>
        <taxon>Oceanospirillaceae</taxon>
        <taxon>Motiliproteus</taxon>
    </lineage>
</organism>
<evidence type="ECO:0000259" key="3">
    <source>
        <dbReference type="Pfam" id="PF03358"/>
    </source>
</evidence>
<evidence type="ECO:0000313" key="5">
    <source>
        <dbReference type="Proteomes" id="UP000253769"/>
    </source>
</evidence>
<name>A0A369WN18_9GAMM</name>
<dbReference type="PANTHER" id="PTHR30543">
    <property type="entry name" value="CHROMATE REDUCTASE"/>
    <property type="match status" value="1"/>
</dbReference>
<sequence>MNMTQLIALSGSLRANSFNQQLVEIAAEGAREQGVEVRVINLADYPMPLFSEDLEAEGVPAIVNDLKQQFAESQGILLASPEYNGSISGVLKNAIDWLSRPSAQTDIGPAFADKVAGIMATSPGGLGGIRGLVHARDVLFNLGVTVSPNQVAVPSAYQAFDEQGQLSDAETAERVKGLGAQIAQMAQKLA</sequence>
<proteinExistence type="predicted"/>
<dbReference type="Proteomes" id="UP000253769">
    <property type="component" value="Unassembled WGS sequence"/>
</dbReference>
<evidence type="ECO:0000256" key="2">
    <source>
        <dbReference type="ARBA" id="ARBA00022643"/>
    </source>
</evidence>
<dbReference type="Gene3D" id="3.40.50.360">
    <property type="match status" value="1"/>
</dbReference>
<dbReference type="GO" id="GO:0010181">
    <property type="term" value="F:FMN binding"/>
    <property type="evidence" value="ECO:0007669"/>
    <property type="project" value="TreeGrafter"/>
</dbReference>